<feature type="region of interest" description="Disordered" evidence="1">
    <location>
        <begin position="1"/>
        <end position="78"/>
    </location>
</feature>
<organism evidence="2 3">
    <name type="scientific">Rugosimonospora acidiphila</name>
    <dbReference type="NCBI Taxonomy" id="556531"/>
    <lineage>
        <taxon>Bacteria</taxon>
        <taxon>Bacillati</taxon>
        <taxon>Actinomycetota</taxon>
        <taxon>Actinomycetes</taxon>
        <taxon>Micromonosporales</taxon>
        <taxon>Micromonosporaceae</taxon>
        <taxon>Rugosimonospora</taxon>
    </lineage>
</organism>
<comment type="caution">
    <text evidence="2">The sequence shown here is derived from an EMBL/GenBank/DDBJ whole genome shotgun (WGS) entry which is preliminary data.</text>
</comment>
<evidence type="ECO:0000313" key="3">
    <source>
        <dbReference type="Proteomes" id="UP001501570"/>
    </source>
</evidence>
<evidence type="ECO:0000313" key="2">
    <source>
        <dbReference type="EMBL" id="GAA5194626.1"/>
    </source>
</evidence>
<protein>
    <submittedName>
        <fullName evidence="2">Uncharacterized protein</fullName>
    </submittedName>
</protein>
<reference evidence="3" key="1">
    <citation type="journal article" date="2019" name="Int. J. Syst. Evol. Microbiol.">
        <title>The Global Catalogue of Microorganisms (GCM) 10K type strain sequencing project: providing services to taxonomists for standard genome sequencing and annotation.</title>
        <authorList>
            <consortium name="The Broad Institute Genomics Platform"/>
            <consortium name="The Broad Institute Genome Sequencing Center for Infectious Disease"/>
            <person name="Wu L."/>
            <person name="Ma J."/>
        </authorList>
    </citation>
    <scope>NUCLEOTIDE SEQUENCE [LARGE SCALE GENOMIC DNA]</scope>
    <source>
        <strain evidence="3">JCM 18304</strain>
    </source>
</reference>
<sequence>MDPVGRAPRRSRPAPAPVPAPTSEPALAEPALAEPASALAEPASGLERAGVGAGAQRTGTAPVYPGRHAGSQRHGQGS</sequence>
<dbReference type="Proteomes" id="UP001501570">
    <property type="component" value="Unassembled WGS sequence"/>
</dbReference>
<dbReference type="EMBL" id="BAABJQ010000022">
    <property type="protein sequence ID" value="GAA5194626.1"/>
    <property type="molecule type" value="Genomic_DNA"/>
</dbReference>
<proteinExistence type="predicted"/>
<feature type="compositionally biased region" description="Low complexity" evidence="1">
    <location>
        <begin position="23"/>
        <end position="44"/>
    </location>
</feature>
<accession>A0ABP9SDR2</accession>
<gene>
    <name evidence="2" type="ORF">GCM10023322_59420</name>
</gene>
<name>A0ABP9SDR2_9ACTN</name>
<keyword evidence="3" id="KW-1185">Reference proteome</keyword>
<evidence type="ECO:0000256" key="1">
    <source>
        <dbReference type="SAM" id="MobiDB-lite"/>
    </source>
</evidence>